<dbReference type="SUPFAM" id="SSF103473">
    <property type="entry name" value="MFS general substrate transporter"/>
    <property type="match status" value="1"/>
</dbReference>
<proteinExistence type="predicted"/>
<dbReference type="InterPro" id="IPR036259">
    <property type="entry name" value="MFS_trans_sf"/>
</dbReference>
<gene>
    <name evidence="2" type="ORF">IFM46972_04333</name>
</gene>
<dbReference type="EMBL" id="BLKC01000024">
    <property type="protein sequence ID" value="GFF34750.1"/>
    <property type="molecule type" value="Genomic_DNA"/>
</dbReference>
<evidence type="ECO:0000313" key="2">
    <source>
        <dbReference type="EMBL" id="GFF34750.1"/>
    </source>
</evidence>
<name>A0A8H3NJ48_9EURO</name>
<organism evidence="2 3">
    <name type="scientific">Aspergillus udagawae</name>
    <dbReference type="NCBI Taxonomy" id="91492"/>
    <lineage>
        <taxon>Eukaryota</taxon>
        <taxon>Fungi</taxon>
        <taxon>Dikarya</taxon>
        <taxon>Ascomycota</taxon>
        <taxon>Pezizomycotina</taxon>
        <taxon>Eurotiomycetes</taxon>
        <taxon>Eurotiomycetidae</taxon>
        <taxon>Eurotiales</taxon>
        <taxon>Aspergillaceae</taxon>
        <taxon>Aspergillus</taxon>
        <taxon>Aspergillus subgen. Fumigati</taxon>
    </lineage>
</organism>
<feature type="transmembrane region" description="Helical" evidence="1">
    <location>
        <begin position="76"/>
        <end position="95"/>
    </location>
</feature>
<reference evidence="2 3" key="1">
    <citation type="submission" date="2020-01" db="EMBL/GenBank/DDBJ databases">
        <title>Draft genome sequence of Aspergillus udagawae IFM 46972.</title>
        <authorList>
            <person name="Takahashi H."/>
            <person name="Yaguchi T."/>
        </authorList>
    </citation>
    <scope>NUCLEOTIDE SEQUENCE [LARGE SCALE GENOMIC DNA]</scope>
    <source>
        <strain evidence="2 3">IFM 46972</strain>
    </source>
</reference>
<dbReference type="Proteomes" id="UP000465221">
    <property type="component" value="Unassembled WGS sequence"/>
</dbReference>
<protein>
    <submittedName>
        <fullName evidence="2">Monocarboxylate transporter 2</fullName>
    </submittedName>
</protein>
<keyword evidence="1" id="KW-0812">Transmembrane</keyword>
<evidence type="ECO:0000313" key="3">
    <source>
        <dbReference type="Proteomes" id="UP000465221"/>
    </source>
</evidence>
<comment type="caution">
    <text evidence="2">The sequence shown here is derived from an EMBL/GenBank/DDBJ whole genome shotgun (WGS) entry which is preliminary data.</text>
</comment>
<sequence length="136" mass="14317">MGMFIPITFMVTYGEHMVALSAVIVFALWVPAHSAGTPLVFAGLFGFSSGTYTAIGPALVAPISDIREIGVRSGSMYALMSVAALTGSPIGGDLLSAAQGSYLKLQVFTESMLAVGTLFYIRARLYLSEGRICAKI</sequence>
<accession>A0A8H3NJ48</accession>
<feature type="transmembrane region" description="Helical" evidence="1">
    <location>
        <begin position="101"/>
        <end position="121"/>
    </location>
</feature>
<dbReference type="AlphaFoldDB" id="A0A8H3NJ48"/>
<feature type="transmembrane region" description="Helical" evidence="1">
    <location>
        <begin position="44"/>
        <end position="64"/>
    </location>
</feature>
<keyword evidence="1" id="KW-0472">Membrane</keyword>
<keyword evidence="1" id="KW-1133">Transmembrane helix</keyword>
<evidence type="ECO:0000256" key="1">
    <source>
        <dbReference type="SAM" id="Phobius"/>
    </source>
</evidence>